<evidence type="ECO:0000313" key="2">
    <source>
        <dbReference type="Proteomes" id="UP000246722"/>
    </source>
</evidence>
<gene>
    <name evidence="1" type="ORF">CTB96_03630</name>
</gene>
<dbReference type="RefSeq" id="WP_110125534.1">
    <property type="nucleotide sequence ID" value="NZ_QHLY01000005.1"/>
</dbReference>
<keyword evidence="2" id="KW-1185">Reference proteome</keyword>
<dbReference type="OrthoDB" id="5020188at2"/>
<dbReference type="EMBL" id="QHLY01000005">
    <property type="protein sequence ID" value="PXA72011.1"/>
    <property type="molecule type" value="Genomic_DNA"/>
</dbReference>
<dbReference type="Proteomes" id="UP000246722">
    <property type="component" value="Unassembled WGS sequence"/>
</dbReference>
<reference evidence="1 2" key="1">
    <citation type="submission" date="2018-05" db="EMBL/GenBank/DDBJ databases">
        <title>Genetic diversity of glacier-inhabiting Cryobacterium bacteria in China and description of Cryobacterium mengkeensis sp. nov. and Arthrobacter glacialis sp. nov.</title>
        <authorList>
            <person name="Liu Q."/>
            <person name="Xin Y.-H."/>
        </authorList>
    </citation>
    <scope>NUCLEOTIDE SEQUENCE [LARGE SCALE GENOMIC DNA]</scope>
    <source>
        <strain evidence="1 2">SK-1</strain>
    </source>
</reference>
<accession>A0A317ZZC0</accession>
<organism evidence="1 2">
    <name type="scientific">Cryobacterium arcticum</name>
    <dbReference type="NCBI Taxonomy" id="670052"/>
    <lineage>
        <taxon>Bacteria</taxon>
        <taxon>Bacillati</taxon>
        <taxon>Actinomycetota</taxon>
        <taxon>Actinomycetes</taxon>
        <taxon>Micrococcales</taxon>
        <taxon>Microbacteriaceae</taxon>
        <taxon>Cryobacterium</taxon>
    </lineage>
</organism>
<protein>
    <submittedName>
        <fullName evidence="1">Uncharacterized protein</fullName>
    </submittedName>
</protein>
<evidence type="ECO:0000313" key="1">
    <source>
        <dbReference type="EMBL" id="PXA72011.1"/>
    </source>
</evidence>
<dbReference type="AlphaFoldDB" id="A0A317ZZC0"/>
<proteinExistence type="predicted"/>
<comment type="caution">
    <text evidence="1">The sequence shown here is derived from an EMBL/GenBank/DDBJ whole genome shotgun (WGS) entry which is preliminary data.</text>
</comment>
<name>A0A317ZZC0_9MICO</name>
<sequence>MGDHREQIVDISTPPADAESRIAAVREWLLAAGWAAPFDGSDWLYPDEPALRENLGLLPRWLGFGGSTFVIARGSHWVAGDGTDVPVCPSCGEPSGTWEQIEQWDDQGVEPLERCTNCGHEVLLGDWNLEGSVAVGALAIVLDPQSLPGLGGVFDPADVARALRAELTAALGGRWAYVHHHL</sequence>